<evidence type="ECO:0000259" key="5">
    <source>
        <dbReference type="PROSITE" id="PS50089"/>
    </source>
</evidence>
<dbReference type="SMART" id="SM00184">
    <property type="entry name" value="RING"/>
    <property type="match status" value="1"/>
</dbReference>
<dbReference type="EMBL" id="JARO02005677">
    <property type="protein sequence ID" value="KPP66386.1"/>
    <property type="molecule type" value="Genomic_DNA"/>
</dbReference>
<reference evidence="6 7" key="1">
    <citation type="submission" date="2015-08" db="EMBL/GenBank/DDBJ databases">
        <title>The genome of the Asian arowana (Scleropages formosus).</title>
        <authorList>
            <person name="Tan M.H."/>
            <person name="Gan H.M."/>
            <person name="Croft L.J."/>
            <person name="Austin C.M."/>
        </authorList>
    </citation>
    <scope>NUCLEOTIDE SEQUENCE [LARGE SCALE GENOMIC DNA]</scope>
    <source>
        <strain evidence="6">Aro1</strain>
    </source>
</reference>
<dbReference type="GO" id="GO:0008270">
    <property type="term" value="F:zinc ion binding"/>
    <property type="evidence" value="ECO:0007669"/>
    <property type="project" value="UniProtKB-KW"/>
</dbReference>
<name>A0A0P7U8U5_SCLFO</name>
<dbReference type="Gene3D" id="3.30.40.10">
    <property type="entry name" value="Zinc/RING finger domain, C3HC4 (zinc finger)"/>
    <property type="match status" value="1"/>
</dbReference>
<sequence>MAARTLPMARGTSCLVCRGAACDASLPSCTHRFCRACLYGYWERRGALQCPVCATPVACHVRLEDASGWKEPGVRRETPVRPLPDRVCSEERGNINTQKQQEKQNSKVKIKTEDIEEEIHPSFYRSSIVKQEVKLDNSALKVRIVFGTLSVDVFSER</sequence>
<proteinExistence type="predicted"/>
<dbReference type="AlphaFoldDB" id="A0A0P7U8U5"/>
<feature type="domain" description="RING-type" evidence="5">
    <location>
        <begin position="14"/>
        <end position="53"/>
    </location>
</feature>
<comment type="caution">
    <text evidence="6">The sequence shown here is derived from an EMBL/GenBank/DDBJ whole genome shotgun (WGS) entry which is preliminary data.</text>
</comment>
<evidence type="ECO:0000256" key="4">
    <source>
        <dbReference type="PROSITE-ProRule" id="PRU00175"/>
    </source>
</evidence>
<dbReference type="InterPro" id="IPR001841">
    <property type="entry name" value="Znf_RING"/>
</dbReference>
<keyword evidence="1" id="KW-0479">Metal-binding</keyword>
<dbReference type="InterPro" id="IPR018957">
    <property type="entry name" value="Znf_C3HC4_RING-type"/>
</dbReference>
<evidence type="ECO:0000313" key="6">
    <source>
        <dbReference type="EMBL" id="KPP66386.1"/>
    </source>
</evidence>
<keyword evidence="2 4" id="KW-0863">Zinc-finger</keyword>
<accession>A0A0P7U8U5</accession>
<gene>
    <name evidence="6" type="ORF">Z043_115117</name>
</gene>
<evidence type="ECO:0000256" key="2">
    <source>
        <dbReference type="ARBA" id="ARBA00022771"/>
    </source>
</evidence>
<dbReference type="SUPFAM" id="SSF57850">
    <property type="entry name" value="RING/U-box"/>
    <property type="match status" value="1"/>
</dbReference>
<dbReference type="PROSITE" id="PS50089">
    <property type="entry name" value="ZF_RING_2"/>
    <property type="match status" value="1"/>
</dbReference>
<evidence type="ECO:0000256" key="1">
    <source>
        <dbReference type="ARBA" id="ARBA00022723"/>
    </source>
</evidence>
<evidence type="ECO:0000256" key="3">
    <source>
        <dbReference type="ARBA" id="ARBA00022833"/>
    </source>
</evidence>
<keyword evidence="3" id="KW-0862">Zinc</keyword>
<dbReference type="InterPro" id="IPR013083">
    <property type="entry name" value="Znf_RING/FYVE/PHD"/>
</dbReference>
<dbReference type="Pfam" id="PF00097">
    <property type="entry name" value="zf-C3HC4"/>
    <property type="match status" value="1"/>
</dbReference>
<dbReference type="Proteomes" id="UP000034805">
    <property type="component" value="Unassembled WGS sequence"/>
</dbReference>
<organism evidence="6 7">
    <name type="scientific">Scleropages formosus</name>
    <name type="common">Asian bonytongue</name>
    <name type="synonym">Osteoglossum formosum</name>
    <dbReference type="NCBI Taxonomy" id="113540"/>
    <lineage>
        <taxon>Eukaryota</taxon>
        <taxon>Metazoa</taxon>
        <taxon>Chordata</taxon>
        <taxon>Craniata</taxon>
        <taxon>Vertebrata</taxon>
        <taxon>Euteleostomi</taxon>
        <taxon>Actinopterygii</taxon>
        <taxon>Neopterygii</taxon>
        <taxon>Teleostei</taxon>
        <taxon>Osteoglossocephala</taxon>
        <taxon>Osteoglossomorpha</taxon>
        <taxon>Osteoglossiformes</taxon>
        <taxon>Osteoglossidae</taxon>
        <taxon>Scleropages</taxon>
    </lineage>
</organism>
<dbReference type="InterPro" id="IPR017907">
    <property type="entry name" value="Znf_RING_CS"/>
</dbReference>
<dbReference type="PROSITE" id="PS00518">
    <property type="entry name" value="ZF_RING_1"/>
    <property type="match status" value="1"/>
</dbReference>
<protein>
    <recommendedName>
        <fullName evidence="5">RING-type domain-containing protein</fullName>
    </recommendedName>
</protein>
<evidence type="ECO:0000313" key="7">
    <source>
        <dbReference type="Proteomes" id="UP000034805"/>
    </source>
</evidence>